<keyword evidence="1" id="KW-0472">Membrane</keyword>
<evidence type="ECO:0000313" key="3">
    <source>
        <dbReference type="Proteomes" id="UP000095563"/>
    </source>
</evidence>
<dbReference type="EMBL" id="CZBO01000003">
    <property type="protein sequence ID" value="CUQ10181.1"/>
    <property type="molecule type" value="Genomic_DNA"/>
</dbReference>
<proteinExistence type="predicted"/>
<accession>A0A174TP04</accession>
<evidence type="ECO:0008006" key="4">
    <source>
        <dbReference type="Google" id="ProtNLM"/>
    </source>
</evidence>
<reference evidence="2 3" key="1">
    <citation type="submission" date="2015-09" db="EMBL/GenBank/DDBJ databases">
        <authorList>
            <consortium name="Pathogen Informatics"/>
        </authorList>
    </citation>
    <scope>NUCLEOTIDE SEQUENCE [LARGE SCALE GENOMIC DNA]</scope>
    <source>
        <strain evidence="2 3">2789STDY5834956</strain>
    </source>
</reference>
<gene>
    <name evidence="2" type="ORF">ERS852568_01900</name>
</gene>
<keyword evidence="1" id="KW-1133">Transmembrane helix</keyword>
<dbReference type="RefSeq" id="WP_055207773.1">
    <property type="nucleotide sequence ID" value="NZ_CZBO01000003.1"/>
</dbReference>
<dbReference type="Proteomes" id="UP000095563">
    <property type="component" value="Unassembled WGS sequence"/>
</dbReference>
<feature type="transmembrane region" description="Helical" evidence="1">
    <location>
        <begin position="6"/>
        <end position="26"/>
    </location>
</feature>
<dbReference type="AlphaFoldDB" id="A0A174TP04"/>
<organism evidence="2 3">
    <name type="scientific">Clostridium baratii</name>
    <dbReference type="NCBI Taxonomy" id="1561"/>
    <lineage>
        <taxon>Bacteria</taxon>
        <taxon>Bacillati</taxon>
        <taxon>Bacillota</taxon>
        <taxon>Clostridia</taxon>
        <taxon>Eubacteriales</taxon>
        <taxon>Clostridiaceae</taxon>
        <taxon>Clostridium</taxon>
    </lineage>
</organism>
<sequence>MELKSIILYFLICTFNLSSLMGTGLVKNMDYKSIENKVIKETTFKENGVKIQYNIKSSLDKEIERIKRIYIKENKIEETEDNSHFYIVGDKNIEINLWCEDGIVFVEAISINNNKDISTISLKNNLKKLQNQKTNSVKYFEYYKGRLNSINSLKEIKEEEGFTKVHNGYVGNYRLENESKISYGIMEYDTGVYVIVGTPIIFTTY</sequence>
<keyword evidence="1" id="KW-0812">Transmembrane</keyword>
<protein>
    <recommendedName>
        <fullName evidence="4">TATA-box binding</fullName>
    </recommendedName>
</protein>
<evidence type="ECO:0000313" key="2">
    <source>
        <dbReference type="EMBL" id="CUQ10181.1"/>
    </source>
</evidence>
<evidence type="ECO:0000256" key="1">
    <source>
        <dbReference type="SAM" id="Phobius"/>
    </source>
</evidence>
<name>A0A174TP04_9CLOT</name>